<evidence type="ECO:0000256" key="4">
    <source>
        <dbReference type="ARBA" id="ARBA00022475"/>
    </source>
</evidence>
<keyword evidence="11" id="KW-1133">Transmembrane helix</keyword>
<dbReference type="PROSITE" id="PS50109">
    <property type="entry name" value="HIS_KIN"/>
    <property type="match status" value="1"/>
</dbReference>
<evidence type="ECO:0000256" key="12">
    <source>
        <dbReference type="ARBA" id="ARBA00023012"/>
    </source>
</evidence>
<dbReference type="InterPro" id="IPR005467">
    <property type="entry name" value="His_kinase_dom"/>
</dbReference>
<evidence type="ECO:0000313" key="15">
    <source>
        <dbReference type="EMBL" id="ACV77449.1"/>
    </source>
</evidence>
<evidence type="ECO:0000256" key="2">
    <source>
        <dbReference type="ARBA" id="ARBA00004651"/>
    </source>
</evidence>
<dbReference type="KEGG" id="nml:Namu_1041"/>
<dbReference type="PANTHER" id="PTHR43547">
    <property type="entry name" value="TWO-COMPONENT HISTIDINE KINASE"/>
    <property type="match status" value="1"/>
</dbReference>
<name>C8XBI7_NAKMY</name>
<dbReference type="EMBL" id="CP001737">
    <property type="protein sequence ID" value="ACV77449.1"/>
    <property type="molecule type" value="Genomic_DNA"/>
</dbReference>
<dbReference type="GO" id="GO:0005886">
    <property type="term" value="C:plasma membrane"/>
    <property type="evidence" value="ECO:0007669"/>
    <property type="project" value="UniProtKB-SubCell"/>
</dbReference>
<dbReference type="SUPFAM" id="SSF103190">
    <property type="entry name" value="Sensory domain-like"/>
    <property type="match status" value="1"/>
</dbReference>
<keyword evidence="12" id="KW-0902">Two-component regulatory system</keyword>
<dbReference type="SUPFAM" id="SSF55785">
    <property type="entry name" value="PYP-like sensor domain (PAS domain)"/>
    <property type="match status" value="1"/>
</dbReference>
<evidence type="ECO:0000256" key="10">
    <source>
        <dbReference type="ARBA" id="ARBA00022840"/>
    </source>
</evidence>
<keyword evidence="5" id="KW-0597">Phosphoprotein</keyword>
<dbReference type="InterPro" id="IPR036890">
    <property type="entry name" value="HATPase_C_sf"/>
</dbReference>
<dbReference type="Gene3D" id="1.10.287.130">
    <property type="match status" value="1"/>
</dbReference>
<keyword evidence="16" id="KW-1185">Reference proteome</keyword>
<dbReference type="InterPro" id="IPR000014">
    <property type="entry name" value="PAS"/>
</dbReference>
<dbReference type="EC" id="2.7.13.3" evidence="3"/>
<keyword evidence="13" id="KW-0472">Membrane</keyword>
<evidence type="ECO:0000256" key="8">
    <source>
        <dbReference type="ARBA" id="ARBA00022741"/>
    </source>
</evidence>
<reference evidence="15 16" key="2">
    <citation type="journal article" date="2010" name="Stand. Genomic Sci.">
        <title>Complete genome sequence of Nakamurella multipartita type strain (Y-104).</title>
        <authorList>
            <person name="Tice H."/>
            <person name="Mayilraj S."/>
            <person name="Sims D."/>
            <person name="Lapidus A."/>
            <person name="Nolan M."/>
            <person name="Lucas S."/>
            <person name="Glavina Del Rio T."/>
            <person name="Copeland A."/>
            <person name="Cheng J.F."/>
            <person name="Meincke L."/>
            <person name="Bruce D."/>
            <person name="Goodwin L."/>
            <person name="Pitluck S."/>
            <person name="Ivanova N."/>
            <person name="Mavromatis K."/>
            <person name="Ovchinnikova G."/>
            <person name="Pati A."/>
            <person name="Chen A."/>
            <person name="Palaniappan K."/>
            <person name="Land M."/>
            <person name="Hauser L."/>
            <person name="Chang Y.J."/>
            <person name="Jeffries C.D."/>
            <person name="Detter J.C."/>
            <person name="Brettin T."/>
            <person name="Rohde M."/>
            <person name="Goker M."/>
            <person name="Bristow J."/>
            <person name="Eisen J.A."/>
            <person name="Markowitz V."/>
            <person name="Hugenholtz P."/>
            <person name="Kyrpides N.C."/>
            <person name="Klenk H.P."/>
            <person name="Chen F."/>
        </authorList>
    </citation>
    <scope>NUCLEOTIDE SEQUENCE [LARGE SCALE GENOMIC DNA]</scope>
    <source>
        <strain evidence="16">ATCC 700099 / DSM 44233 / CIP 104796 / JCM 9543 / NBRC 105858 / Y-104</strain>
    </source>
</reference>
<dbReference type="GO" id="GO:0005524">
    <property type="term" value="F:ATP binding"/>
    <property type="evidence" value="ECO:0007669"/>
    <property type="project" value="UniProtKB-KW"/>
</dbReference>
<dbReference type="eggNOG" id="COG3290">
    <property type="taxonomic scope" value="Bacteria"/>
</dbReference>
<accession>C8XBI7</accession>
<proteinExistence type="predicted"/>
<dbReference type="Gene3D" id="3.30.565.10">
    <property type="entry name" value="Histidine kinase-like ATPase, C-terminal domain"/>
    <property type="match status" value="1"/>
</dbReference>
<dbReference type="RefSeq" id="WP_015746363.1">
    <property type="nucleotide sequence ID" value="NC_013235.1"/>
</dbReference>
<gene>
    <name evidence="15" type="ordered locus">Namu_1041</name>
</gene>
<dbReference type="PRINTS" id="PR00344">
    <property type="entry name" value="BCTRLSENSOR"/>
</dbReference>
<dbReference type="OrthoDB" id="9792686at2"/>
<dbReference type="Pfam" id="PF17203">
    <property type="entry name" value="sCache_3_2"/>
    <property type="match status" value="1"/>
</dbReference>
<evidence type="ECO:0000256" key="6">
    <source>
        <dbReference type="ARBA" id="ARBA00022679"/>
    </source>
</evidence>
<dbReference type="Pfam" id="PF14689">
    <property type="entry name" value="SPOB_a"/>
    <property type="match status" value="1"/>
</dbReference>
<evidence type="ECO:0000256" key="5">
    <source>
        <dbReference type="ARBA" id="ARBA00022553"/>
    </source>
</evidence>
<dbReference type="Proteomes" id="UP000002218">
    <property type="component" value="Chromosome"/>
</dbReference>
<keyword evidence="6" id="KW-0808">Transferase</keyword>
<evidence type="ECO:0000256" key="7">
    <source>
        <dbReference type="ARBA" id="ARBA00022692"/>
    </source>
</evidence>
<dbReference type="Gene3D" id="3.30.450.20">
    <property type="entry name" value="PAS domain"/>
    <property type="match status" value="2"/>
</dbReference>
<dbReference type="SUPFAM" id="SSF55874">
    <property type="entry name" value="ATPase domain of HSP90 chaperone/DNA topoisomerase II/histidine kinase"/>
    <property type="match status" value="1"/>
</dbReference>
<dbReference type="InterPro" id="IPR035965">
    <property type="entry name" value="PAS-like_dom_sf"/>
</dbReference>
<keyword evidence="9 15" id="KW-0418">Kinase</keyword>
<dbReference type="InterPro" id="IPR016120">
    <property type="entry name" value="Sig_transdc_His_kin_SpoOB"/>
</dbReference>
<dbReference type="AlphaFoldDB" id="C8XBI7"/>
<dbReference type="InterPro" id="IPR004358">
    <property type="entry name" value="Sig_transdc_His_kin-like_C"/>
</dbReference>
<dbReference type="CDD" id="cd00130">
    <property type="entry name" value="PAS"/>
    <property type="match status" value="1"/>
</dbReference>
<dbReference type="PANTHER" id="PTHR43547:SF10">
    <property type="entry name" value="SENSOR HISTIDINE KINASE DCUS"/>
    <property type="match status" value="1"/>
</dbReference>
<dbReference type="InterPro" id="IPR003594">
    <property type="entry name" value="HATPase_dom"/>
</dbReference>
<evidence type="ECO:0000256" key="13">
    <source>
        <dbReference type="ARBA" id="ARBA00023136"/>
    </source>
</evidence>
<keyword evidence="10" id="KW-0067">ATP-binding</keyword>
<evidence type="ECO:0000313" key="16">
    <source>
        <dbReference type="Proteomes" id="UP000002218"/>
    </source>
</evidence>
<dbReference type="STRING" id="479431.Namu_1041"/>
<sequence length="563" mass="58688" precursor="true">MRRWLPHTLAGKFLVLQLGVVALVLIVAAAVSARQSQAQFRTNAADRILGAAESLAANPTVRDRIGSATAAADLAPVVESTRIQSGTSVVLIADLDRTIVAATDPTLVGTRLTLPDDSAWSGRAWDGDLALAGDELIVAGTPVFATASSGDPAAVGLAVVGEAYPSAWSSLVSDVPEVAFLLGLASLAGLTGSFLLARRIKKQTRGLEPAEIATLTDQREALLHSIREGVIGVDPGGRITIANDGARDLLDLPENCVGRPVDELGLEDDVVDVLAGRAAGVDVVVLHRDRFLVANRRTARTAGREGPRSGQAIGTVTTLRDRSDLIALQRQLGATRSVGETLRAQTHEFDNQLHIISGLAQLGEYEELREYLATITARRAQVDSTIRDLIKDPPVASLLIAKSSLAAESRVELILSPDSHCDRLGADLSTDVGTVLGNLVDNALDAVANSAEATVTVEIVSDPAQVRIVVADSGPGIPQNADDLVFARGFSTKSSTVAGGRGVGLSLVRMICLRRGGWVGVRSGQDAATAVGAVFTAVLGRVAGDAADADPATDASEREQERA</sequence>
<organism evidence="15 16">
    <name type="scientific">Nakamurella multipartita (strain ATCC 700099 / DSM 44233 / CIP 104796 / JCM 9543 / NBRC 105858 / Y-104)</name>
    <name type="common">Microsphaera multipartita</name>
    <dbReference type="NCBI Taxonomy" id="479431"/>
    <lineage>
        <taxon>Bacteria</taxon>
        <taxon>Bacillati</taxon>
        <taxon>Actinomycetota</taxon>
        <taxon>Actinomycetes</taxon>
        <taxon>Nakamurellales</taxon>
        <taxon>Nakamurellaceae</taxon>
        <taxon>Nakamurella</taxon>
    </lineage>
</organism>
<keyword evidence="4" id="KW-1003">Cell membrane</keyword>
<evidence type="ECO:0000256" key="1">
    <source>
        <dbReference type="ARBA" id="ARBA00000085"/>
    </source>
</evidence>
<dbReference type="SUPFAM" id="SSF55890">
    <property type="entry name" value="Sporulation response regulatory protein Spo0B"/>
    <property type="match status" value="1"/>
</dbReference>
<evidence type="ECO:0000259" key="14">
    <source>
        <dbReference type="PROSITE" id="PS50109"/>
    </source>
</evidence>
<comment type="catalytic activity">
    <reaction evidence="1">
        <text>ATP + protein L-histidine = ADP + protein N-phospho-L-histidine.</text>
        <dbReference type="EC" id="2.7.13.3"/>
    </reaction>
</comment>
<protein>
    <recommendedName>
        <fullName evidence="3">histidine kinase</fullName>
        <ecNumber evidence="3">2.7.13.3</ecNumber>
    </recommendedName>
</protein>
<comment type="subcellular location">
    <subcellularLocation>
        <location evidence="2">Cell membrane</location>
        <topology evidence="2">Multi-pass membrane protein</topology>
    </subcellularLocation>
</comment>
<dbReference type="SMART" id="SM00091">
    <property type="entry name" value="PAS"/>
    <property type="match status" value="1"/>
</dbReference>
<dbReference type="SMART" id="SM00387">
    <property type="entry name" value="HATPase_c"/>
    <property type="match status" value="1"/>
</dbReference>
<keyword evidence="7" id="KW-0812">Transmembrane</keyword>
<dbReference type="InterPro" id="IPR033463">
    <property type="entry name" value="sCache_3"/>
</dbReference>
<keyword evidence="8" id="KW-0547">Nucleotide-binding</keyword>
<dbReference type="Pfam" id="PF02518">
    <property type="entry name" value="HATPase_c"/>
    <property type="match status" value="1"/>
</dbReference>
<reference evidence="16" key="1">
    <citation type="submission" date="2009-09" db="EMBL/GenBank/DDBJ databases">
        <title>The complete genome of Nakamurella multipartita DSM 44233.</title>
        <authorList>
            <consortium name="US DOE Joint Genome Institute (JGI-PGF)"/>
            <person name="Lucas S."/>
            <person name="Copeland A."/>
            <person name="Lapidus A."/>
            <person name="Glavina del Rio T."/>
            <person name="Dalin E."/>
            <person name="Tice H."/>
            <person name="Bruce D."/>
            <person name="Goodwin L."/>
            <person name="Pitluck S."/>
            <person name="Kyrpides N."/>
            <person name="Mavromatis K."/>
            <person name="Ivanova N."/>
            <person name="Ovchinnikova G."/>
            <person name="Sims D."/>
            <person name="Meincke L."/>
            <person name="Brettin T."/>
            <person name="Detter J.C."/>
            <person name="Han C."/>
            <person name="Larimer F."/>
            <person name="Land M."/>
            <person name="Hauser L."/>
            <person name="Markowitz V."/>
            <person name="Cheng J.-F."/>
            <person name="Hugenholtz P."/>
            <person name="Woyke T."/>
            <person name="Wu D."/>
            <person name="Klenk H.-P."/>
            <person name="Eisen J.A."/>
        </authorList>
    </citation>
    <scope>NUCLEOTIDE SEQUENCE [LARGE SCALE GENOMIC DNA]</scope>
    <source>
        <strain evidence="16">ATCC 700099 / DSM 44233 / CIP 104796 / JCM 9543 / NBRC 105858 / Y-104</strain>
    </source>
</reference>
<evidence type="ECO:0000256" key="11">
    <source>
        <dbReference type="ARBA" id="ARBA00022989"/>
    </source>
</evidence>
<dbReference type="GO" id="GO:0000155">
    <property type="term" value="F:phosphorelay sensor kinase activity"/>
    <property type="evidence" value="ECO:0007669"/>
    <property type="project" value="InterPro"/>
</dbReference>
<evidence type="ECO:0000256" key="9">
    <source>
        <dbReference type="ARBA" id="ARBA00022777"/>
    </source>
</evidence>
<dbReference type="InterPro" id="IPR039506">
    <property type="entry name" value="SPOB_a"/>
</dbReference>
<feature type="domain" description="Histidine kinase" evidence="14">
    <location>
        <begin position="344"/>
        <end position="543"/>
    </location>
</feature>
<dbReference type="HOGENOM" id="CLU_020211_11_1_11"/>
<evidence type="ECO:0000256" key="3">
    <source>
        <dbReference type="ARBA" id="ARBA00012438"/>
    </source>
</evidence>
<dbReference type="InParanoid" id="C8XBI7"/>
<dbReference type="InterPro" id="IPR029151">
    <property type="entry name" value="Sensor-like_sf"/>
</dbReference>